<protein>
    <submittedName>
        <fullName evidence="1">Uncharacterized protein</fullName>
    </submittedName>
</protein>
<evidence type="ECO:0000313" key="2">
    <source>
        <dbReference type="Proteomes" id="UP001314170"/>
    </source>
</evidence>
<gene>
    <name evidence="1" type="ORF">DCAF_LOCUS6026</name>
</gene>
<comment type="caution">
    <text evidence="1">The sequence shown here is derived from an EMBL/GenBank/DDBJ whole genome shotgun (WGS) entry which is preliminary data.</text>
</comment>
<dbReference type="Proteomes" id="UP001314170">
    <property type="component" value="Unassembled WGS sequence"/>
</dbReference>
<name>A0AAV1R5K5_9ROSI</name>
<reference evidence="1 2" key="1">
    <citation type="submission" date="2024-01" db="EMBL/GenBank/DDBJ databases">
        <authorList>
            <person name="Waweru B."/>
        </authorList>
    </citation>
    <scope>NUCLEOTIDE SEQUENCE [LARGE SCALE GENOMIC DNA]</scope>
</reference>
<dbReference type="EMBL" id="CAWUPB010000893">
    <property type="protein sequence ID" value="CAK7328305.1"/>
    <property type="molecule type" value="Genomic_DNA"/>
</dbReference>
<proteinExistence type="predicted"/>
<organism evidence="1 2">
    <name type="scientific">Dovyalis caffra</name>
    <dbReference type="NCBI Taxonomy" id="77055"/>
    <lineage>
        <taxon>Eukaryota</taxon>
        <taxon>Viridiplantae</taxon>
        <taxon>Streptophyta</taxon>
        <taxon>Embryophyta</taxon>
        <taxon>Tracheophyta</taxon>
        <taxon>Spermatophyta</taxon>
        <taxon>Magnoliopsida</taxon>
        <taxon>eudicotyledons</taxon>
        <taxon>Gunneridae</taxon>
        <taxon>Pentapetalae</taxon>
        <taxon>rosids</taxon>
        <taxon>fabids</taxon>
        <taxon>Malpighiales</taxon>
        <taxon>Salicaceae</taxon>
        <taxon>Flacourtieae</taxon>
        <taxon>Dovyalis</taxon>
    </lineage>
</organism>
<keyword evidence="2" id="KW-1185">Reference proteome</keyword>
<sequence>MSSSSSSTPNLLSSPNEAMRKTNELFIFNVRCHNEQVMLPLDFPGIEGKYGKLIRGKTKASIAKEYNPLQKDLRQYFCSAKD</sequence>
<accession>A0AAV1R5K5</accession>
<evidence type="ECO:0000313" key="1">
    <source>
        <dbReference type="EMBL" id="CAK7328305.1"/>
    </source>
</evidence>
<dbReference type="AlphaFoldDB" id="A0AAV1R5K5"/>